<evidence type="ECO:0000256" key="4">
    <source>
        <dbReference type="ARBA" id="ARBA00023172"/>
    </source>
</evidence>
<evidence type="ECO:0000256" key="2">
    <source>
        <dbReference type="ARBA" id="ARBA00022908"/>
    </source>
</evidence>
<dbReference type="PANTHER" id="PTHR30349">
    <property type="entry name" value="PHAGE INTEGRASE-RELATED"/>
    <property type="match status" value="1"/>
</dbReference>
<name>A0A6J4Q512_9ACTN</name>
<evidence type="ECO:0000259" key="7">
    <source>
        <dbReference type="PROSITE" id="PS51900"/>
    </source>
</evidence>
<gene>
    <name evidence="8" type="ORF">AVDCRST_MAG80-780</name>
</gene>
<dbReference type="InterPro" id="IPR010998">
    <property type="entry name" value="Integrase_recombinase_N"/>
</dbReference>
<feature type="domain" description="Core-binding (CB)" evidence="7">
    <location>
        <begin position="1"/>
        <end position="87"/>
    </location>
</feature>
<dbReference type="Gene3D" id="1.10.150.130">
    <property type="match status" value="1"/>
</dbReference>
<reference evidence="8" key="1">
    <citation type="submission" date="2020-02" db="EMBL/GenBank/DDBJ databases">
        <authorList>
            <person name="Meier V. D."/>
        </authorList>
    </citation>
    <scope>NUCLEOTIDE SEQUENCE</scope>
    <source>
        <strain evidence="8">AVDCRST_MAG80</strain>
    </source>
</reference>
<dbReference type="Gene3D" id="1.10.443.10">
    <property type="entry name" value="Intergrase catalytic core"/>
    <property type="match status" value="1"/>
</dbReference>
<feature type="domain" description="Tyr recombinase" evidence="6">
    <location>
        <begin position="108"/>
        <end position="277"/>
    </location>
</feature>
<evidence type="ECO:0000313" key="8">
    <source>
        <dbReference type="EMBL" id="CAA9434138.1"/>
    </source>
</evidence>
<dbReference type="InterPro" id="IPR050090">
    <property type="entry name" value="Tyrosine_recombinase_XerCD"/>
</dbReference>
<dbReference type="GO" id="GO:0003677">
    <property type="term" value="F:DNA binding"/>
    <property type="evidence" value="ECO:0007669"/>
    <property type="project" value="UniProtKB-UniRule"/>
</dbReference>
<dbReference type="InterPro" id="IPR013762">
    <property type="entry name" value="Integrase-like_cat_sf"/>
</dbReference>
<protein>
    <submittedName>
        <fullName evidence="8">Phage integrase</fullName>
    </submittedName>
</protein>
<evidence type="ECO:0000256" key="5">
    <source>
        <dbReference type="PROSITE-ProRule" id="PRU01248"/>
    </source>
</evidence>
<dbReference type="InterPro" id="IPR011010">
    <property type="entry name" value="DNA_brk_join_enz"/>
</dbReference>
<keyword evidence="2" id="KW-0229">DNA integration</keyword>
<keyword evidence="4" id="KW-0233">DNA recombination</keyword>
<evidence type="ECO:0000256" key="1">
    <source>
        <dbReference type="ARBA" id="ARBA00008857"/>
    </source>
</evidence>
<dbReference type="SUPFAM" id="SSF56349">
    <property type="entry name" value="DNA breaking-rejoining enzymes"/>
    <property type="match status" value="1"/>
</dbReference>
<organism evidence="8">
    <name type="scientific">uncultured Rubrobacteraceae bacterium</name>
    <dbReference type="NCBI Taxonomy" id="349277"/>
    <lineage>
        <taxon>Bacteria</taxon>
        <taxon>Bacillati</taxon>
        <taxon>Actinomycetota</taxon>
        <taxon>Rubrobacteria</taxon>
        <taxon>Rubrobacterales</taxon>
        <taxon>Rubrobacteraceae</taxon>
        <taxon>environmental samples</taxon>
    </lineage>
</organism>
<dbReference type="InterPro" id="IPR002104">
    <property type="entry name" value="Integrase_catalytic"/>
</dbReference>
<accession>A0A6J4Q512</accession>
<evidence type="ECO:0000256" key="3">
    <source>
        <dbReference type="ARBA" id="ARBA00023125"/>
    </source>
</evidence>
<dbReference type="InterPro" id="IPR004107">
    <property type="entry name" value="Integrase_SAM-like_N"/>
</dbReference>
<dbReference type="GO" id="GO:0015074">
    <property type="term" value="P:DNA integration"/>
    <property type="evidence" value="ECO:0007669"/>
    <property type="project" value="UniProtKB-KW"/>
</dbReference>
<proteinExistence type="inferred from homology"/>
<evidence type="ECO:0000259" key="6">
    <source>
        <dbReference type="PROSITE" id="PS51898"/>
    </source>
</evidence>
<dbReference type="Pfam" id="PF00589">
    <property type="entry name" value="Phage_integrase"/>
    <property type="match status" value="1"/>
</dbReference>
<dbReference type="EMBL" id="CADCVC010000065">
    <property type="protein sequence ID" value="CAA9434138.1"/>
    <property type="molecule type" value="Genomic_DNA"/>
</dbReference>
<dbReference type="InterPro" id="IPR044068">
    <property type="entry name" value="CB"/>
</dbReference>
<keyword evidence="3 5" id="KW-0238">DNA-binding</keyword>
<sequence>MEVMSLIAEFSARLEDDPNTSPRTAEFYEADLKEFARFLARRSVAQVEDVGVGEVMAFRNHLLEGKRKRFTVYRKDAAVRRFLDWVRTSTDAALDLDPIEPMHQPLDQQITFLEDEEAEQLLSFPQNNLDDLRDAVVIRLMLGTGVTVSEIRGLLKSDLDPDAAQIQLGGPGSHLAPRVGRLPKETVETLRRYLERRRDETPELVVGRAARPVATSKSLQNALWKRCDQVGLPRISPMVLRHTFAIKLLKRGASLNELKEALGVRDTTNIGVYKKFL</sequence>
<dbReference type="AlphaFoldDB" id="A0A6J4Q512"/>
<dbReference type="PROSITE" id="PS51900">
    <property type="entry name" value="CB"/>
    <property type="match status" value="1"/>
</dbReference>
<dbReference type="GO" id="GO:0006310">
    <property type="term" value="P:DNA recombination"/>
    <property type="evidence" value="ECO:0007669"/>
    <property type="project" value="UniProtKB-KW"/>
</dbReference>
<dbReference type="PROSITE" id="PS51898">
    <property type="entry name" value="TYR_RECOMBINASE"/>
    <property type="match status" value="1"/>
</dbReference>
<dbReference type="PANTHER" id="PTHR30349:SF41">
    <property type="entry name" value="INTEGRASE_RECOMBINASE PROTEIN MJ0367-RELATED"/>
    <property type="match status" value="1"/>
</dbReference>
<comment type="similarity">
    <text evidence="1">Belongs to the 'phage' integrase family.</text>
</comment>
<dbReference type="Pfam" id="PF02899">
    <property type="entry name" value="Phage_int_SAM_1"/>
    <property type="match status" value="1"/>
</dbReference>
<dbReference type="CDD" id="cd00397">
    <property type="entry name" value="DNA_BRE_C"/>
    <property type="match status" value="1"/>
</dbReference>